<organism evidence="1 2">
    <name type="scientific">Polarella glacialis</name>
    <name type="common">Dinoflagellate</name>
    <dbReference type="NCBI Taxonomy" id="89957"/>
    <lineage>
        <taxon>Eukaryota</taxon>
        <taxon>Sar</taxon>
        <taxon>Alveolata</taxon>
        <taxon>Dinophyceae</taxon>
        <taxon>Suessiales</taxon>
        <taxon>Suessiaceae</taxon>
        <taxon>Polarella</taxon>
    </lineage>
</organism>
<comment type="caution">
    <text evidence="1">The sequence shown here is derived from an EMBL/GenBank/DDBJ whole genome shotgun (WGS) entry which is preliminary data.</text>
</comment>
<evidence type="ECO:0000313" key="1">
    <source>
        <dbReference type="EMBL" id="CAE8675906.1"/>
    </source>
</evidence>
<dbReference type="EMBL" id="CAJNNW010025159">
    <property type="protein sequence ID" value="CAE8675906.1"/>
    <property type="molecule type" value="Genomic_DNA"/>
</dbReference>
<reference evidence="1" key="1">
    <citation type="submission" date="2021-02" db="EMBL/GenBank/DDBJ databases">
        <authorList>
            <person name="Dougan E. K."/>
            <person name="Rhodes N."/>
            <person name="Thang M."/>
            <person name="Chan C."/>
        </authorList>
    </citation>
    <scope>NUCLEOTIDE SEQUENCE</scope>
</reference>
<accession>A0A813JI50</accession>
<dbReference type="Proteomes" id="UP000626109">
    <property type="component" value="Unassembled WGS sequence"/>
</dbReference>
<evidence type="ECO:0008006" key="3">
    <source>
        <dbReference type="Google" id="ProtNLM"/>
    </source>
</evidence>
<name>A0A813JI50_POLGL</name>
<feature type="non-terminal residue" evidence="1">
    <location>
        <position position="1"/>
    </location>
</feature>
<dbReference type="AlphaFoldDB" id="A0A813JI50"/>
<sequence>MGKKRPPQEETASTRGRVGADVSLQDFAEAVKRQLGNKRRLVRTFDVGGTGVKTGLFAAGSLQQLLLRPGSGALGDLPSLLTGEDPAELQWIEAPSQLGQAPGEDGFPSWLLRVLPRLQREVENPDVVFGVSTAGDLEHSTGILHDWWSGGGHPRKWDDPGKSPRIAELMGLPGNRTFAIHDGAAHLLGCCRQVVPLPRLACFAVGTGVGFGLTDEAGALVDPSSSQGEASHFLNGVPLSGARYNGLWQRWVEGKDDNDDVERVLAREFAGTHRPFSTPWVSLVLGRRGIELAEAAFGCAPPEDLCLSNDGEG</sequence>
<evidence type="ECO:0000313" key="2">
    <source>
        <dbReference type="Proteomes" id="UP000626109"/>
    </source>
</evidence>
<protein>
    <recommendedName>
        <fullName evidence="3">ROK family protein</fullName>
    </recommendedName>
</protein>
<gene>
    <name evidence="1" type="ORF">PGLA2088_LOCUS19605</name>
</gene>
<proteinExistence type="predicted"/>